<dbReference type="Pfam" id="PF00100">
    <property type="entry name" value="Zona_pellucida"/>
    <property type="match status" value="1"/>
</dbReference>
<dbReference type="GO" id="GO:0032502">
    <property type="term" value="P:developmental process"/>
    <property type="evidence" value="ECO:0007669"/>
    <property type="project" value="UniProtKB-ARBA"/>
</dbReference>
<reference evidence="7" key="1">
    <citation type="journal article" date="2018" name="PLoS ONE">
        <title>Chinook salmon (Oncorhynchus tshawytscha) genome and transcriptome.</title>
        <authorList>
            <person name="Christensen K.A."/>
            <person name="Leong J.S."/>
            <person name="Sakhrani D."/>
            <person name="Biagi C.A."/>
            <person name="Minkley D.R."/>
            <person name="Withler R.E."/>
            <person name="Rondeau E.B."/>
            <person name="Koop B.F."/>
            <person name="Devlin R.H."/>
        </authorList>
    </citation>
    <scope>NUCLEOTIDE SEQUENCE [LARGE SCALE GENOMIC DNA]</scope>
</reference>
<evidence type="ECO:0000256" key="2">
    <source>
        <dbReference type="ARBA" id="ARBA00022729"/>
    </source>
</evidence>
<dbReference type="InterPro" id="IPR042235">
    <property type="entry name" value="ZP-C_dom"/>
</dbReference>
<feature type="domain" description="ZP" evidence="5">
    <location>
        <begin position="382"/>
        <end position="611"/>
    </location>
</feature>
<keyword evidence="4" id="KW-0812">Transmembrane</keyword>
<dbReference type="Ensembl" id="ENSOTST00005153199.1">
    <property type="protein sequence ID" value="ENSOTSP00005117812.1"/>
    <property type="gene ID" value="ENSOTSG00005049615.1"/>
</dbReference>
<name>A0AAZ3PM04_ONCTS</name>
<dbReference type="InterPro" id="IPR055355">
    <property type="entry name" value="ZP-C"/>
</dbReference>
<evidence type="ECO:0000313" key="6">
    <source>
        <dbReference type="Ensembl" id="ENSOTSP00005117812.1"/>
    </source>
</evidence>
<dbReference type="PANTHER" id="PTHR14002:SF1">
    <property type="entry name" value="ENDOGLIN"/>
    <property type="match status" value="1"/>
</dbReference>
<dbReference type="GO" id="GO:0005509">
    <property type="term" value="F:calcium ion binding"/>
    <property type="evidence" value="ECO:0007669"/>
    <property type="project" value="InterPro"/>
</dbReference>
<reference evidence="6" key="3">
    <citation type="submission" date="2025-09" db="UniProtKB">
        <authorList>
            <consortium name="Ensembl"/>
        </authorList>
    </citation>
    <scope>IDENTIFICATION</scope>
</reference>
<dbReference type="SMART" id="SM00241">
    <property type="entry name" value="ZP"/>
    <property type="match status" value="1"/>
</dbReference>
<dbReference type="GeneTree" id="ENSGT00940000156038"/>
<sequence length="618" mass="68522">HGSSSDNARLTTSNADTRHHRYIHKKSRDLILLWSPYNCYLYCFTVLLLYCPVAVSNSLILAMALTQGKSIVVVSFTGSVVTSCEACHPHATCLASLLNNEVEVESSSFKLVTCNCKSGFVGNGITCYDLKLCAGGSCCHQGYSWSTELGCVDVDECSLPDQPCSPPQVCENTPRSFNCLGPPEDDLHSSPGDSRSVQFQCGGRQCPVGEDCISVGGTSYCADPCQHYTVLNDAWRSTNNNGNVNGEHCDQSINWQGWYRLFLGDTSVQMPERCVERYMCGTAAPMWLTEPHPQLLDGVVQRGVCGHWFSECCHFRVNPIHVKACYGNYYVYKFVPPTQCNLAYCAGIVQCSDDKINWRCERKDQKFIHISLFCVFLALELVCGRNFIQVGLQMVNLEAGRLDPSSGHLADPSCSAHQEANGTVWYQVERREGRCGNTLETNSTHAVYSNSLFDESVSYLVASCSPLDRTEGVSGLGAKAESFMSLYRNANFTEAYPPGEVLLPVGSALHVGVSVDETYDQLVVVLENCYATHTPNFDDLMRYVLIQNRCPSNHHQVRVEESGSSLRARFSALLFLYQGDYRDVFLHCRLSLCDQRSSSCTPHCNGTTESFCILMIIR</sequence>
<dbReference type="Proteomes" id="UP000694402">
    <property type="component" value="Unassembled WGS sequence"/>
</dbReference>
<dbReference type="Gene3D" id="2.60.40.3210">
    <property type="entry name" value="Zona pellucida, ZP-N domain"/>
    <property type="match status" value="1"/>
</dbReference>
<reference evidence="6" key="2">
    <citation type="submission" date="2025-08" db="UniProtKB">
        <authorList>
            <consortium name="Ensembl"/>
        </authorList>
    </citation>
    <scope>IDENTIFICATION</scope>
</reference>
<dbReference type="InterPro" id="IPR018097">
    <property type="entry name" value="EGF_Ca-bd_CS"/>
</dbReference>
<dbReference type="Pfam" id="PF23283">
    <property type="entry name" value="D8C_UMOD"/>
    <property type="match status" value="1"/>
</dbReference>
<organism evidence="6 7">
    <name type="scientific">Oncorhynchus tshawytscha</name>
    <name type="common">Chinook salmon</name>
    <name type="synonym">Salmo tshawytscha</name>
    <dbReference type="NCBI Taxonomy" id="74940"/>
    <lineage>
        <taxon>Eukaryota</taxon>
        <taxon>Metazoa</taxon>
        <taxon>Chordata</taxon>
        <taxon>Craniata</taxon>
        <taxon>Vertebrata</taxon>
        <taxon>Euteleostomi</taxon>
        <taxon>Actinopterygii</taxon>
        <taxon>Neopterygii</taxon>
        <taxon>Teleostei</taxon>
        <taxon>Protacanthopterygii</taxon>
        <taxon>Salmoniformes</taxon>
        <taxon>Salmonidae</taxon>
        <taxon>Salmoninae</taxon>
        <taxon>Oncorhynchus</taxon>
    </lineage>
</organism>
<dbReference type="Gene3D" id="2.60.40.4100">
    <property type="entry name" value="Zona pellucida, ZP-C domain"/>
    <property type="match status" value="1"/>
</dbReference>
<keyword evidence="4" id="KW-0472">Membrane</keyword>
<feature type="transmembrane region" description="Helical" evidence="4">
    <location>
        <begin position="30"/>
        <end position="50"/>
    </location>
</feature>
<protein>
    <recommendedName>
        <fullName evidence="5">ZP domain-containing protein</fullName>
    </recommendedName>
</protein>
<evidence type="ECO:0000256" key="3">
    <source>
        <dbReference type="ARBA" id="ARBA00023157"/>
    </source>
</evidence>
<keyword evidence="2" id="KW-0732">Signal</keyword>
<evidence type="ECO:0000259" key="5">
    <source>
        <dbReference type="PROSITE" id="PS51034"/>
    </source>
</evidence>
<dbReference type="InterPro" id="IPR001507">
    <property type="entry name" value="ZP_dom"/>
</dbReference>
<evidence type="ECO:0000256" key="4">
    <source>
        <dbReference type="SAM" id="Phobius"/>
    </source>
</evidence>
<dbReference type="AlphaFoldDB" id="A0AAZ3PM04"/>
<keyword evidence="4" id="KW-1133">Transmembrane helix</keyword>
<accession>A0AAZ3PM04</accession>
<evidence type="ECO:0000313" key="7">
    <source>
        <dbReference type="Proteomes" id="UP000694402"/>
    </source>
</evidence>
<proteinExistence type="predicted"/>
<dbReference type="Gene3D" id="2.10.25.10">
    <property type="entry name" value="Laminin"/>
    <property type="match status" value="2"/>
</dbReference>
<keyword evidence="7" id="KW-1185">Reference proteome</keyword>
<dbReference type="PROSITE" id="PS51034">
    <property type="entry name" value="ZP_2"/>
    <property type="match status" value="1"/>
</dbReference>
<dbReference type="PROSITE" id="PS01187">
    <property type="entry name" value="EGF_CA"/>
    <property type="match status" value="1"/>
</dbReference>
<keyword evidence="3" id="KW-1015">Disulfide bond</keyword>
<dbReference type="InterPro" id="IPR057774">
    <property type="entry name" value="D8C_UMOD/GP2/OIT3-like"/>
</dbReference>
<keyword evidence="1" id="KW-0245">EGF-like domain</keyword>
<dbReference type="PANTHER" id="PTHR14002">
    <property type="entry name" value="ENDOGLIN/TGF-BETA RECEPTOR TYPE III"/>
    <property type="match status" value="1"/>
</dbReference>
<evidence type="ECO:0000256" key="1">
    <source>
        <dbReference type="ARBA" id="ARBA00022536"/>
    </source>
</evidence>